<comment type="caution">
    <text evidence="1">The sequence shown here is derived from an EMBL/GenBank/DDBJ whole genome shotgun (WGS) entry which is preliminary data.</text>
</comment>
<evidence type="ECO:0000313" key="1">
    <source>
        <dbReference type="EMBL" id="MCU7378110.1"/>
    </source>
</evidence>
<protein>
    <submittedName>
        <fullName evidence="1">Uncharacterized protein</fullName>
    </submittedName>
</protein>
<proteinExistence type="predicted"/>
<dbReference type="Proteomes" id="UP001065549">
    <property type="component" value="Unassembled WGS sequence"/>
</dbReference>
<dbReference type="EMBL" id="JAOSHN010000002">
    <property type="protein sequence ID" value="MCU7378110.1"/>
    <property type="molecule type" value="Genomic_DNA"/>
</dbReference>
<evidence type="ECO:0000313" key="2">
    <source>
        <dbReference type="Proteomes" id="UP001065549"/>
    </source>
</evidence>
<organism evidence="1 2">
    <name type="scientific">Hominibacterium faecale</name>
    <dbReference type="NCBI Taxonomy" id="2839743"/>
    <lineage>
        <taxon>Bacteria</taxon>
        <taxon>Bacillati</taxon>
        <taxon>Bacillota</taxon>
        <taxon>Clostridia</taxon>
        <taxon>Peptostreptococcales</taxon>
        <taxon>Anaerovoracaceae</taxon>
        <taxon>Hominibacterium</taxon>
    </lineage>
</organism>
<keyword evidence="2" id="KW-1185">Reference proteome</keyword>
<name>A0A9J6QVH9_9FIRM</name>
<dbReference type="RefSeq" id="WP_269478423.1">
    <property type="nucleotide sequence ID" value="NZ_JAOSHN010000002.1"/>
</dbReference>
<sequence>MRTEITKDWKDVIRNAEVKVFFDDGTGMLELEDQDGELIEAIYDDGNYRKLQDKVRAAIEVL</sequence>
<dbReference type="AlphaFoldDB" id="A0A9J6QVH9"/>
<reference evidence="1" key="1">
    <citation type="submission" date="2022-09" db="EMBL/GenBank/DDBJ databases">
        <title>Culturomic study of gut microbiota in children with autism spectrum disorder.</title>
        <authorList>
            <person name="Efimov B.A."/>
            <person name="Chaplin A.V."/>
            <person name="Sokolova S.R."/>
            <person name="Pikina A.P."/>
            <person name="Korzhanova M."/>
            <person name="Belova V."/>
            <person name="Korostin D."/>
        </authorList>
    </citation>
    <scope>NUCLEOTIDE SEQUENCE</scope>
    <source>
        <strain evidence="1">ASD5510</strain>
    </source>
</reference>
<accession>A0A9J6QVH9</accession>
<gene>
    <name evidence="1" type="ORF">OBO34_07050</name>
</gene>